<comment type="caution">
    <text evidence="1">The sequence shown here is derived from an EMBL/GenBank/DDBJ whole genome shotgun (WGS) entry which is preliminary data.</text>
</comment>
<sequence length="31" mass="3381">MTDTVQTLIPTLDVSERVARPKVEAGVKLRG</sequence>
<dbReference type="Proteomes" id="UP000004986">
    <property type="component" value="Unassembled WGS sequence"/>
</dbReference>
<proteinExistence type="predicted"/>
<dbReference type="EMBL" id="AEAI01000276">
    <property type="protein sequence ID" value="EGH41936.1"/>
    <property type="molecule type" value="Genomic_DNA"/>
</dbReference>
<name>F3G4D6_PSESJ</name>
<protein>
    <submittedName>
        <fullName evidence="1">Lipoyl synthase</fullName>
    </submittedName>
</protein>
<evidence type="ECO:0000313" key="2">
    <source>
        <dbReference type="Proteomes" id="UP000004986"/>
    </source>
</evidence>
<feature type="non-terminal residue" evidence="1">
    <location>
        <position position="31"/>
    </location>
</feature>
<dbReference type="AlphaFoldDB" id="F3G4D6"/>
<evidence type="ECO:0000313" key="1">
    <source>
        <dbReference type="EMBL" id="EGH41936.1"/>
    </source>
</evidence>
<reference evidence="1 2" key="1">
    <citation type="journal article" date="2011" name="PLoS Pathog.">
        <title>Dynamic evolution of pathogenicity revealed by sequencing and comparative genomics of 19 Pseudomonas syringae isolates.</title>
        <authorList>
            <person name="Baltrus D.A."/>
            <person name="Nishimura M.T."/>
            <person name="Romanchuk A."/>
            <person name="Chang J.H."/>
            <person name="Mukhtar M.S."/>
            <person name="Cherkis K."/>
            <person name="Roach J."/>
            <person name="Grant S.R."/>
            <person name="Jones C.D."/>
            <person name="Dangl J.L."/>
        </authorList>
    </citation>
    <scope>NUCLEOTIDE SEQUENCE [LARGE SCALE GENOMIC DNA]</scope>
    <source>
        <strain evidence="1 2">1704B</strain>
    </source>
</reference>
<keyword evidence="2" id="KW-1185">Reference proteome</keyword>
<gene>
    <name evidence="1" type="ORF">PSYPI_05718</name>
</gene>
<organism evidence="1 2">
    <name type="scientific">Pseudomonas syringae pv. pisi str. 1704B</name>
    <dbReference type="NCBI Taxonomy" id="629263"/>
    <lineage>
        <taxon>Bacteria</taxon>
        <taxon>Pseudomonadati</taxon>
        <taxon>Pseudomonadota</taxon>
        <taxon>Gammaproteobacteria</taxon>
        <taxon>Pseudomonadales</taxon>
        <taxon>Pseudomonadaceae</taxon>
        <taxon>Pseudomonas</taxon>
        <taxon>Pseudomonas syringae</taxon>
    </lineage>
</organism>
<dbReference type="HOGENOM" id="CLU_3407652_0_0_6"/>
<accession>F3G4D6</accession>